<dbReference type="GO" id="GO:0006281">
    <property type="term" value="P:DNA repair"/>
    <property type="evidence" value="ECO:0007669"/>
    <property type="project" value="InterPro"/>
</dbReference>
<reference evidence="1 3" key="1">
    <citation type="journal article" date="2019" name="Nat. Med.">
        <title>Preventing dysbiosis of the neonatal mouse intestinal microbiome protects against late-onset sepsis.</title>
        <authorList>
            <person name="Singer J.R."/>
            <person name="Blosser E.G."/>
            <person name="Zindl C.L."/>
            <person name="Silberger D.J."/>
            <person name="Conlan S."/>
            <person name="Laufer V.A."/>
            <person name="DiToro D."/>
            <person name="Deming C."/>
            <person name="Kumar R."/>
            <person name="Morrow C.D."/>
            <person name="Segre J.A."/>
            <person name="Gray M.J."/>
            <person name="Randolph D.A."/>
            <person name="Weaver C.T."/>
        </authorList>
    </citation>
    <scope>NUCLEOTIDE SEQUENCE [LARGE SCALE GENOMIC DNA]</scope>
    <source>
        <strain evidence="1 3">V10</strain>
        <plasmid evidence="1 3">unnamed</plasmid>
    </source>
</reference>
<organism evidence="1 3">
    <name type="scientific">Ligilactobacillus murinus</name>
    <dbReference type="NCBI Taxonomy" id="1622"/>
    <lineage>
        <taxon>Bacteria</taxon>
        <taxon>Bacillati</taxon>
        <taxon>Bacillota</taxon>
        <taxon>Bacilli</taxon>
        <taxon>Lactobacillales</taxon>
        <taxon>Lactobacillaceae</taxon>
        <taxon>Ligilactobacillus</taxon>
    </lineage>
</organism>
<sequence length="178" mass="21014">MGKTGTKGKEIAMRFDIPLKPQNASRPNFNSQGQAPRAFMQRKYRDWRHEFDKWFNDWLEETNARIFKELMFLNGHIDDLDYLYRNSHGRLKPEFEGWSFNIVFVIERPKSVDRGFPVSGGDLDNYAKAVIDGIFENPIAKMNRLNDKFIQDLHVTKRYTWLDSDEKPHIEVEVNMIG</sequence>
<name>A0AAE6WL86_9LACO</name>
<dbReference type="Proteomes" id="UP000463931">
    <property type="component" value="Plasmid unnamed"/>
</dbReference>
<evidence type="ECO:0000313" key="1">
    <source>
        <dbReference type="EMBL" id="QIA91150.1"/>
    </source>
</evidence>
<keyword evidence="1" id="KW-0614">Plasmid</keyword>
<gene>
    <name evidence="1" type="ORF">FEE40_13170</name>
    <name evidence="2" type="ORF">FEE40_13195</name>
</gene>
<evidence type="ECO:0000313" key="3">
    <source>
        <dbReference type="Proteomes" id="UP000463931"/>
    </source>
</evidence>
<dbReference type="EMBL" id="CP040853">
    <property type="protein sequence ID" value="QIA91155.1"/>
    <property type="molecule type" value="Genomic_DNA"/>
</dbReference>
<protein>
    <submittedName>
        <fullName evidence="1">RusA family crossover junction endodeoxyribonuclease</fullName>
    </submittedName>
</protein>
<evidence type="ECO:0000313" key="2">
    <source>
        <dbReference type="EMBL" id="QIA91155.1"/>
    </source>
</evidence>
<dbReference type="InterPro" id="IPR036614">
    <property type="entry name" value="RusA-like_sf"/>
</dbReference>
<dbReference type="GO" id="GO:0006310">
    <property type="term" value="P:DNA recombination"/>
    <property type="evidence" value="ECO:0007669"/>
    <property type="project" value="InterPro"/>
</dbReference>
<dbReference type="AlphaFoldDB" id="A0AAE6WL86"/>
<dbReference type="Gene3D" id="3.30.1330.70">
    <property type="entry name" value="Holliday junction resolvase RusA"/>
    <property type="match status" value="1"/>
</dbReference>
<proteinExistence type="predicted"/>
<dbReference type="SUPFAM" id="SSF103084">
    <property type="entry name" value="Holliday junction resolvase RusA"/>
    <property type="match status" value="1"/>
</dbReference>
<dbReference type="EMBL" id="CP040853">
    <property type="protein sequence ID" value="QIA91150.1"/>
    <property type="molecule type" value="Genomic_DNA"/>
</dbReference>
<accession>A0AAE6WL86</accession>
<geneLocation type="plasmid" evidence="1 3">
    <name>unnamed</name>
</geneLocation>
<dbReference type="GO" id="GO:0000287">
    <property type="term" value="F:magnesium ion binding"/>
    <property type="evidence" value="ECO:0007669"/>
    <property type="project" value="InterPro"/>
</dbReference>